<protein>
    <recommendedName>
        <fullName evidence="1">PatA-like N-terminal domain-containing protein</fullName>
    </recommendedName>
</protein>
<dbReference type="OrthoDB" id="5401144at2"/>
<dbReference type="PANTHER" id="PTHR36304">
    <property type="entry name" value="DOMAIN GTPASE-ACTIVATING PROTEIN, PUTATIVE-RELATED-RELATED"/>
    <property type="match status" value="1"/>
</dbReference>
<proteinExistence type="predicted"/>
<comment type="caution">
    <text evidence="2">The sequence shown here is derived from an EMBL/GenBank/DDBJ whole genome shotgun (WGS) entry which is preliminary data.</text>
</comment>
<feature type="domain" description="PatA-like N-terminal" evidence="1">
    <location>
        <begin position="53"/>
        <end position="203"/>
    </location>
</feature>
<evidence type="ECO:0000313" key="3">
    <source>
        <dbReference type="Proteomes" id="UP000005695"/>
    </source>
</evidence>
<reference evidence="2" key="1">
    <citation type="submission" date="2006-05" db="EMBL/GenBank/DDBJ databases">
        <title>Annotation of the draft genome assembly of Desulfuromonas acetoxidans DSM 684.</title>
        <authorList>
            <consortium name="US DOE Joint Genome Institute (JGI-ORNL)"/>
            <person name="Larimer F."/>
            <person name="Land M."/>
            <person name="Hauser L."/>
        </authorList>
    </citation>
    <scope>NUCLEOTIDE SEQUENCE [LARGE SCALE GENOMIC DNA]</scope>
    <source>
        <strain evidence="2">DSM 684</strain>
    </source>
</reference>
<dbReference type="Proteomes" id="UP000005695">
    <property type="component" value="Unassembled WGS sequence"/>
</dbReference>
<dbReference type="RefSeq" id="WP_006001927.1">
    <property type="nucleotide sequence ID" value="NZ_AAEW02000016.1"/>
</dbReference>
<sequence>MYRVTLDDSGRVNLPHRVLSSMKGRDLQVVSSSPQHILLAVEGERVPCMSAVLGSVAIADVLSFFNMFRQTGILYLDIPDGNRQVFFQDGEIIFATSQRVEENLGEILCEIGKLERSQLSQVRSELGPGDSLSKVLVKKNLVAARDLWLATRQQVETIVYNLFSCEEGSCYFAAGDLNRDDIVKLSMSTQNLIMEGLRRVDEKALYLRRLRSLESMLEYTGKDPAELSDEEKNVLGLTYSSPGQVGQLMTRSGLPEFDALRVLHQLVEKRFLKVNEARPEPVSEAFAELFEVFNGVLCLLCECVDAQNHGLIEDANRFMREAPHPMNYVFRGVRLNQDGSVSGGQLVKNLTGLEEGDQKKLLVDSLKELVYAECLTVRQVLGTQGSSDVIRRVQEIVARTRKLVE</sequence>
<evidence type="ECO:0000259" key="1">
    <source>
        <dbReference type="Pfam" id="PF14332"/>
    </source>
</evidence>
<dbReference type="Pfam" id="PF14332">
    <property type="entry name" value="DUF4388"/>
    <property type="match status" value="1"/>
</dbReference>
<dbReference type="AlphaFoldDB" id="Q1JXE3"/>
<organism evidence="2 3">
    <name type="scientific">Desulfuromonas acetoxidans (strain DSM 684 / 11070)</name>
    <dbReference type="NCBI Taxonomy" id="281689"/>
    <lineage>
        <taxon>Bacteria</taxon>
        <taxon>Pseudomonadati</taxon>
        <taxon>Thermodesulfobacteriota</taxon>
        <taxon>Desulfuromonadia</taxon>
        <taxon>Desulfuromonadales</taxon>
        <taxon>Desulfuromonadaceae</taxon>
        <taxon>Desulfuromonas</taxon>
    </lineage>
</organism>
<accession>Q1JXE3</accession>
<name>Q1JXE3_DESA6</name>
<gene>
    <name evidence="2" type="ORF">Dace_0857</name>
</gene>
<reference evidence="2" key="2">
    <citation type="submission" date="2006-05" db="EMBL/GenBank/DDBJ databases">
        <title>Sequencing of the draft genome and assembly of Desulfuromonas acetoxidans DSM 684.</title>
        <authorList>
            <consortium name="US DOE Joint Genome Institute (JGI-PGF)"/>
            <person name="Copeland A."/>
            <person name="Lucas S."/>
            <person name="Lapidus A."/>
            <person name="Barry K."/>
            <person name="Detter J.C."/>
            <person name="Glavina del Rio T."/>
            <person name="Hammon N."/>
            <person name="Israni S."/>
            <person name="Dalin E."/>
            <person name="Tice H."/>
            <person name="Bruce D."/>
            <person name="Pitluck S."/>
            <person name="Richardson P."/>
        </authorList>
    </citation>
    <scope>NUCLEOTIDE SEQUENCE [LARGE SCALE GENOMIC DNA]</scope>
    <source>
        <strain evidence="2">DSM 684</strain>
    </source>
</reference>
<evidence type="ECO:0000313" key="2">
    <source>
        <dbReference type="EMBL" id="EAT14849.1"/>
    </source>
</evidence>
<dbReference type="EMBL" id="AAEW02000016">
    <property type="protein sequence ID" value="EAT14849.1"/>
    <property type="molecule type" value="Genomic_DNA"/>
</dbReference>
<dbReference type="InterPro" id="IPR025497">
    <property type="entry name" value="PatA-like_N"/>
</dbReference>
<dbReference type="PANTHER" id="PTHR36304:SF4">
    <property type="entry name" value="DUF4388 DOMAIN-CONTAINING PROTEIN"/>
    <property type="match status" value="1"/>
</dbReference>
<keyword evidence="3" id="KW-1185">Reference proteome</keyword>